<feature type="transmembrane region" description="Helical" evidence="1">
    <location>
        <begin position="166"/>
        <end position="183"/>
    </location>
</feature>
<feature type="transmembrane region" description="Helical" evidence="1">
    <location>
        <begin position="139"/>
        <end position="160"/>
    </location>
</feature>
<dbReference type="KEGG" id="afi:Acife_3229"/>
<dbReference type="EMBL" id="CP002985">
    <property type="protein sequence ID" value="AEM49288.1"/>
    <property type="molecule type" value="Genomic_DNA"/>
</dbReference>
<dbReference type="STRING" id="743299.Acife_3229"/>
<dbReference type="RefSeq" id="WP_014030516.1">
    <property type="nucleotide sequence ID" value="NC_015942.1"/>
</dbReference>
<evidence type="ECO:0000313" key="2">
    <source>
        <dbReference type="EMBL" id="AEM49288.1"/>
    </source>
</evidence>
<gene>
    <name evidence="2" type="ORF">Acife_3229</name>
</gene>
<name>G0JLX6_9PROT</name>
<dbReference type="Proteomes" id="UP000009220">
    <property type="component" value="Chromosome"/>
</dbReference>
<proteinExistence type="predicted"/>
<dbReference type="AlphaFoldDB" id="G0JLX6"/>
<feature type="transmembrane region" description="Helical" evidence="1">
    <location>
        <begin position="588"/>
        <end position="606"/>
    </location>
</feature>
<feature type="transmembrane region" description="Helical" evidence="1">
    <location>
        <begin position="39"/>
        <end position="63"/>
    </location>
</feature>
<protein>
    <recommendedName>
        <fullName evidence="4">Transmembrane protein</fullName>
    </recommendedName>
</protein>
<keyword evidence="1" id="KW-0812">Transmembrane</keyword>
<sequence length="685" mass="76592">MTLWKNEQFRPLNKSMPPSCDTFRSHDGGITNKEVPRFLLYYMAISGLLYVLMCVNMPISIIANARYDDWLFFHNAESIFRGDWLGAYGHMTLAKGPGYPIFLALNAMSGIPITLSQSLLYVSSCFLLTIVIYRLSGSFWISIFSFLILLWDPAMIPVRILRSDISSAQALFVLACILQFSFLSKTFKQGLKWALLGGVMLGWLWITREDGVWLAPGLFLFFALRVVQLKLLNVKISYFLTLILSFIVSAAIVWSCIAAINWIKYGDFEEVDFKSASFEHAIQAIQSVRVGRPEAYIPAPNKVLRAIYAVSPAFASLKPYFDGPGKGWENPGCAAYPSTCGEIAGGWFIWALRDAVASRGLYHSPEQASDFYNLLTKQINDACATGKLTCRISIISKFISPFIPAITTSQVRTIPDKLFKLAGLLSWQEAAPAAPNSAGNHQQIEAMDKFLNRPLRTPSASHKNSLYARGWFYPDNGKWIQVKCLGGIYNEIITVNRNFSPDIAAHFKNPYANYQRFSINIPSGHYCGIQLTGTLHNDHTLKIGDMKAGGTPFGGGALYFDKIKHLHEKEVNTTAYNVLKYISEAYKVALPPLILVMILIYLWRIILIGKNIVTDKYFLIIGLLLILVATRSTVLLLISISSFPGIRTHLMSAGFPLLYLAIVLSIGSLFSDKHQPLENEDMDKL</sequence>
<organism evidence="2 3">
    <name type="scientific">Acidithiobacillus ferrivorans SS3</name>
    <dbReference type="NCBI Taxonomy" id="743299"/>
    <lineage>
        <taxon>Bacteria</taxon>
        <taxon>Pseudomonadati</taxon>
        <taxon>Pseudomonadota</taxon>
        <taxon>Acidithiobacillia</taxon>
        <taxon>Acidithiobacillales</taxon>
        <taxon>Acidithiobacillaceae</taxon>
        <taxon>Acidithiobacillus</taxon>
    </lineage>
</organism>
<accession>G0JLX6</accession>
<feature type="transmembrane region" description="Helical" evidence="1">
    <location>
        <begin position="101"/>
        <end position="132"/>
    </location>
</feature>
<keyword evidence="1" id="KW-0472">Membrane</keyword>
<evidence type="ECO:0008006" key="4">
    <source>
        <dbReference type="Google" id="ProtNLM"/>
    </source>
</evidence>
<feature type="transmembrane region" description="Helical" evidence="1">
    <location>
        <begin position="239"/>
        <end position="263"/>
    </location>
</feature>
<reference evidence="2 3" key="1">
    <citation type="journal article" date="2011" name="J. Bacteriol.">
        <title>Draft genome of the psychrotolerant acidophile Acidithiobacillus ferrivorans SS3.</title>
        <authorList>
            <person name="Liljeqvist M."/>
            <person name="Valdes J."/>
            <person name="Holmes D.S."/>
            <person name="Dopson M."/>
        </authorList>
    </citation>
    <scope>NUCLEOTIDE SEQUENCE [LARGE SCALE GENOMIC DNA]</scope>
    <source>
        <strain evidence="2 3">SS3</strain>
    </source>
</reference>
<feature type="transmembrane region" description="Helical" evidence="1">
    <location>
        <begin position="650"/>
        <end position="670"/>
    </location>
</feature>
<feature type="transmembrane region" description="Helical" evidence="1">
    <location>
        <begin position="190"/>
        <end position="206"/>
    </location>
</feature>
<dbReference type="eggNOG" id="ENOG502ZD50">
    <property type="taxonomic scope" value="Bacteria"/>
</dbReference>
<evidence type="ECO:0000313" key="3">
    <source>
        <dbReference type="Proteomes" id="UP000009220"/>
    </source>
</evidence>
<feature type="transmembrane region" description="Helical" evidence="1">
    <location>
        <begin position="212"/>
        <end position="232"/>
    </location>
</feature>
<dbReference type="HOGENOM" id="CLU_027328_0_0_6"/>
<keyword evidence="1" id="KW-1133">Transmembrane helix</keyword>
<evidence type="ECO:0000256" key="1">
    <source>
        <dbReference type="SAM" id="Phobius"/>
    </source>
</evidence>
<feature type="transmembrane region" description="Helical" evidence="1">
    <location>
        <begin position="618"/>
        <end position="638"/>
    </location>
</feature>